<keyword evidence="6" id="KW-0521">NADP</keyword>
<dbReference type="InterPro" id="IPR036291">
    <property type="entry name" value="NAD(P)-bd_dom_sf"/>
</dbReference>
<dbReference type="Gene3D" id="3.90.25.10">
    <property type="entry name" value="UDP-galactose 4-epimerase, domain 1"/>
    <property type="match status" value="1"/>
</dbReference>
<dbReference type="InParanoid" id="Q01SY5"/>
<dbReference type="InterPro" id="IPR029903">
    <property type="entry name" value="RmlD-like-bd"/>
</dbReference>
<dbReference type="EC" id="1.1.1.133" evidence="3 6"/>
<dbReference type="NCBIfam" id="TIGR01214">
    <property type="entry name" value="rmlD"/>
    <property type="match status" value="1"/>
</dbReference>
<reference evidence="8" key="1">
    <citation type="submission" date="2006-10" db="EMBL/GenBank/DDBJ databases">
        <title>Complete sequence of Solibacter usitatus Ellin6076.</title>
        <authorList>
            <consortium name="US DOE Joint Genome Institute"/>
            <person name="Copeland A."/>
            <person name="Lucas S."/>
            <person name="Lapidus A."/>
            <person name="Barry K."/>
            <person name="Detter J.C."/>
            <person name="Glavina del Rio T."/>
            <person name="Hammon N."/>
            <person name="Israni S."/>
            <person name="Dalin E."/>
            <person name="Tice H."/>
            <person name="Pitluck S."/>
            <person name="Thompson L.S."/>
            <person name="Brettin T."/>
            <person name="Bruce D."/>
            <person name="Han C."/>
            <person name="Tapia R."/>
            <person name="Gilna P."/>
            <person name="Schmutz J."/>
            <person name="Larimer F."/>
            <person name="Land M."/>
            <person name="Hauser L."/>
            <person name="Kyrpides N."/>
            <person name="Mikhailova N."/>
            <person name="Janssen P.H."/>
            <person name="Kuske C.R."/>
            <person name="Richardson P."/>
        </authorList>
    </citation>
    <scope>NUCLEOTIDE SEQUENCE</scope>
    <source>
        <strain evidence="8">Ellin6076</strain>
    </source>
</reference>
<sequence length="294" mass="32040">MSRRAVVFGAAGQLGIELVRELQQRRYTVISWDRAQVDITDPVAVENALANYDAEVVFNAAAYNQVDVAEKEPQAAFLVNALAVRNLALACRQADAQLVHFSTDYVFDGAARHPYVEEDPTHPLGAYAVSKLAGELYAQAYLDRALVVRTSGVFGPGGLTTARGNFVELMLRLAASPNPIRVVEDHVASPTFAPLLASRTIDLVERGIAGLFHIGGGAPVSWFQFARLIFEAAGLKPTLLATNEREYRTPARRPKYSALSNAKLERNGVAAMPALKDVLVTYFEARGQAVTRER</sequence>
<dbReference type="GO" id="GO:0019305">
    <property type="term" value="P:dTDP-rhamnose biosynthetic process"/>
    <property type="evidence" value="ECO:0007669"/>
    <property type="project" value="UniProtKB-UniPathway"/>
</dbReference>
<dbReference type="STRING" id="234267.Acid_6309"/>
<dbReference type="PANTHER" id="PTHR10491:SF4">
    <property type="entry name" value="METHIONINE ADENOSYLTRANSFERASE 2 SUBUNIT BETA"/>
    <property type="match status" value="1"/>
</dbReference>
<dbReference type="PANTHER" id="PTHR10491">
    <property type="entry name" value="DTDP-4-DEHYDRORHAMNOSE REDUCTASE"/>
    <property type="match status" value="1"/>
</dbReference>
<accession>Q01SY5</accession>
<dbReference type="OrthoDB" id="9803892at2"/>
<evidence type="ECO:0000256" key="4">
    <source>
        <dbReference type="ARBA" id="ARBA00017099"/>
    </source>
</evidence>
<dbReference type="SUPFAM" id="SSF51735">
    <property type="entry name" value="NAD(P)-binding Rossmann-fold domains"/>
    <property type="match status" value="1"/>
</dbReference>
<feature type="domain" description="RmlD-like substrate binding" evidence="7">
    <location>
        <begin position="5"/>
        <end position="282"/>
    </location>
</feature>
<comment type="pathway">
    <text evidence="1 6">Carbohydrate biosynthesis; dTDP-L-rhamnose biosynthesis.</text>
</comment>
<evidence type="ECO:0000256" key="3">
    <source>
        <dbReference type="ARBA" id="ARBA00012929"/>
    </source>
</evidence>
<dbReference type="AlphaFoldDB" id="Q01SY5"/>
<comment type="similarity">
    <text evidence="2 6">Belongs to the dTDP-4-dehydrorhamnose reductase family.</text>
</comment>
<dbReference type="eggNOG" id="COG1091">
    <property type="taxonomic scope" value="Bacteria"/>
</dbReference>
<keyword evidence="6 8" id="KW-0560">Oxidoreductase</keyword>
<dbReference type="Gene3D" id="3.40.50.720">
    <property type="entry name" value="NAD(P)-binding Rossmann-like Domain"/>
    <property type="match status" value="1"/>
</dbReference>
<evidence type="ECO:0000256" key="1">
    <source>
        <dbReference type="ARBA" id="ARBA00004781"/>
    </source>
</evidence>
<dbReference type="GO" id="GO:0008831">
    <property type="term" value="F:dTDP-4-dehydrorhamnose reductase activity"/>
    <property type="evidence" value="ECO:0007669"/>
    <property type="project" value="UniProtKB-EC"/>
</dbReference>
<evidence type="ECO:0000313" key="8">
    <source>
        <dbReference type="EMBL" id="ABJ87235.1"/>
    </source>
</evidence>
<protein>
    <recommendedName>
        <fullName evidence="4 6">dTDP-4-dehydrorhamnose reductase</fullName>
        <ecNumber evidence="3 6">1.1.1.133</ecNumber>
    </recommendedName>
</protein>
<gene>
    <name evidence="8" type="ordered locus">Acid_6309</name>
</gene>
<evidence type="ECO:0000256" key="5">
    <source>
        <dbReference type="ARBA" id="ARBA00048200"/>
    </source>
</evidence>
<dbReference type="EMBL" id="CP000473">
    <property type="protein sequence ID" value="ABJ87235.1"/>
    <property type="molecule type" value="Genomic_DNA"/>
</dbReference>
<dbReference type="KEGG" id="sus:Acid_6309"/>
<dbReference type="InterPro" id="IPR005913">
    <property type="entry name" value="dTDP_dehydrorham_reduct"/>
</dbReference>
<evidence type="ECO:0000259" key="7">
    <source>
        <dbReference type="Pfam" id="PF04321"/>
    </source>
</evidence>
<evidence type="ECO:0000256" key="6">
    <source>
        <dbReference type="RuleBase" id="RU364082"/>
    </source>
</evidence>
<comment type="catalytic activity">
    <reaction evidence="5">
        <text>dTDP-beta-L-rhamnose + NADP(+) = dTDP-4-dehydro-beta-L-rhamnose + NADPH + H(+)</text>
        <dbReference type="Rhea" id="RHEA:21796"/>
        <dbReference type="ChEBI" id="CHEBI:15378"/>
        <dbReference type="ChEBI" id="CHEBI:57510"/>
        <dbReference type="ChEBI" id="CHEBI:57783"/>
        <dbReference type="ChEBI" id="CHEBI:58349"/>
        <dbReference type="ChEBI" id="CHEBI:62830"/>
        <dbReference type="EC" id="1.1.1.133"/>
    </reaction>
</comment>
<organism evidence="8">
    <name type="scientific">Solibacter usitatus (strain Ellin6076)</name>
    <dbReference type="NCBI Taxonomy" id="234267"/>
    <lineage>
        <taxon>Bacteria</taxon>
        <taxon>Pseudomonadati</taxon>
        <taxon>Acidobacteriota</taxon>
        <taxon>Terriglobia</taxon>
        <taxon>Bryobacterales</taxon>
        <taxon>Solibacteraceae</taxon>
        <taxon>Candidatus Solibacter</taxon>
    </lineage>
</organism>
<dbReference type="HOGENOM" id="CLU_045518_1_0_0"/>
<dbReference type="Pfam" id="PF04321">
    <property type="entry name" value="RmlD_sub_bind"/>
    <property type="match status" value="1"/>
</dbReference>
<comment type="function">
    <text evidence="6">Catalyzes the reduction of dTDP-6-deoxy-L-lyxo-4-hexulose to yield dTDP-L-rhamnose.</text>
</comment>
<dbReference type="FunCoup" id="Q01SY5">
    <property type="interactions" value="516"/>
</dbReference>
<evidence type="ECO:0000256" key="2">
    <source>
        <dbReference type="ARBA" id="ARBA00010944"/>
    </source>
</evidence>
<dbReference type="GO" id="GO:0005829">
    <property type="term" value="C:cytosol"/>
    <property type="evidence" value="ECO:0007669"/>
    <property type="project" value="TreeGrafter"/>
</dbReference>
<name>Q01SY5_SOLUE</name>
<proteinExistence type="inferred from homology"/>
<dbReference type="CDD" id="cd05254">
    <property type="entry name" value="dTDP_HR_like_SDR_e"/>
    <property type="match status" value="1"/>
</dbReference>
<dbReference type="UniPathway" id="UPA00124"/>